<comment type="similarity">
    <text evidence="1">Belongs to the SNF7 family.</text>
</comment>
<gene>
    <name evidence="5" type="ORF">TR132447</name>
</gene>
<organism evidence="5">
    <name type="scientific">Schistocephalus solidus</name>
    <name type="common">Tapeworm</name>
    <dbReference type="NCBI Taxonomy" id="70667"/>
    <lineage>
        <taxon>Eukaryota</taxon>
        <taxon>Metazoa</taxon>
        <taxon>Spiralia</taxon>
        <taxon>Lophotrochozoa</taxon>
        <taxon>Platyhelminthes</taxon>
        <taxon>Cestoda</taxon>
        <taxon>Eucestoda</taxon>
        <taxon>Diphyllobothriidea</taxon>
        <taxon>Diphyllobothriidae</taxon>
        <taxon>Schistocephalus</taxon>
    </lineage>
</organism>
<evidence type="ECO:0000256" key="4">
    <source>
        <dbReference type="SAM" id="Coils"/>
    </source>
</evidence>
<accession>A0A0X3PBK5</accession>
<proteinExistence type="inferred from homology"/>
<sequence length="239" mass="26453">MHRVFGRGQAKAPAPTLTDAAANVVFLFLENFFRLTIELELWTKKINMMRQEIGKYQQQMKGMREGPAKESIKRKAIGVLRQVKQLEKQRECLSSQSFNMDQAGYAIQSVKDTQVTVNAMKSGLKEFKKETKKLDINKIEDLQDDLTDMLELHDEFGEVLGRSVLSADYNEEDLDAELAALGEDFDVSRDNEYLDEALNAPGVPSAAVGGQSVVPSAPAATNSGGVALDEFGLPQIPQQ</sequence>
<dbReference type="GO" id="GO:0006900">
    <property type="term" value="P:vesicle budding from membrane"/>
    <property type="evidence" value="ECO:0007669"/>
    <property type="project" value="TreeGrafter"/>
</dbReference>
<dbReference type="PANTHER" id="PTHR22761:SF12">
    <property type="entry name" value="CHARGED MULTIVESICULAR BODY PROTEIN 5"/>
    <property type="match status" value="1"/>
</dbReference>
<keyword evidence="2 4" id="KW-0175">Coiled coil</keyword>
<evidence type="ECO:0000256" key="3">
    <source>
        <dbReference type="ARBA" id="ARBA00041078"/>
    </source>
</evidence>
<reference evidence="5" key="1">
    <citation type="submission" date="2016-01" db="EMBL/GenBank/DDBJ databases">
        <title>Reference transcriptome for the parasite Schistocephalus solidus: insights into the molecular evolution of parasitism.</title>
        <authorList>
            <person name="Hebert F.O."/>
            <person name="Grambauer S."/>
            <person name="Barber I."/>
            <person name="Landry C.R."/>
            <person name="Aubin-Horth N."/>
        </authorList>
    </citation>
    <scope>NUCLEOTIDE SEQUENCE</scope>
</reference>
<dbReference type="Pfam" id="PF03357">
    <property type="entry name" value="Snf7"/>
    <property type="match status" value="1"/>
</dbReference>
<protein>
    <recommendedName>
        <fullName evidence="3">Charged multivesicular body protein 5</fullName>
    </recommendedName>
</protein>
<dbReference type="Gene3D" id="6.10.250.1710">
    <property type="match status" value="1"/>
</dbReference>
<name>A0A0X3PBK5_SCHSO</name>
<dbReference type="GO" id="GO:0005771">
    <property type="term" value="C:multivesicular body"/>
    <property type="evidence" value="ECO:0007669"/>
    <property type="project" value="TreeGrafter"/>
</dbReference>
<evidence type="ECO:0000256" key="2">
    <source>
        <dbReference type="ARBA" id="ARBA00023054"/>
    </source>
</evidence>
<feature type="coiled-coil region" evidence="4">
    <location>
        <begin position="39"/>
        <end position="89"/>
    </location>
</feature>
<evidence type="ECO:0000313" key="5">
    <source>
        <dbReference type="EMBL" id="JAP49315.1"/>
    </source>
</evidence>
<dbReference type="PANTHER" id="PTHR22761">
    <property type="entry name" value="CHARGED MULTIVESICULAR BODY PROTEIN"/>
    <property type="match status" value="1"/>
</dbReference>
<dbReference type="AlphaFoldDB" id="A0A0X3PBK5"/>
<dbReference type="EMBL" id="GEEE01013910">
    <property type="protein sequence ID" value="JAP49315.1"/>
    <property type="molecule type" value="Transcribed_RNA"/>
</dbReference>
<dbReference type="GO" id="GO:0032511">
    <property type="term" value="P:late endosome to vacuole transport via multivesicular body sorting pathway"/>
    <property type="evidence" value="ECO:0007669"/>
    <property type="project" value="TreeGrafter"/>
</dbReference>
<dbReference type="InterPro" id="IPR005024">
    <property type="entry name" value="Snf7_fam"/>
</dbReference>
<evidence type="ECO:0000256" key="1">
    <source>
        <dbReference type="ARBA" id="ARBA00006190"/>
    </source>
</evidence>